<dbReference type="SUPFAM" id="SSF55729">
    <property type="entry name" value="Acyl-CoA N-acyltransferases (Nat)"/>
    <property type="match status" value="1"/>
</dbReference>
<reference evidence="4" key="1">
    <citation type="submission" date="2020-09" db="EMBL/GenBank/DDBJ databases">
        <title>Draft Genome Sequence of Paenibacillus sp. WST5.</title>
        <authorList>
            <person name="Bao Z."/>
        </authorList>
    </citation>
    <scope>NUCLEOTIDE SEQUENCE</scope>
    <source>
        <strain evidence="4">WST5</strain>
    </source>
</reference>
<dbReference type="Proteomes" id="UP000650466">
    <property type="component" value="Unassembled WGS sequence"/>
</dbReference>
<dbReference type="PANTHER" id="PTHR43877:SF5">
    <property type="entry name" value="BLL8307 PROTEIN"/>
    <property type="match status" value="1"/>
</dbReference>
<evidence type="ECO:0000256" key="2">
    <source>
        <dbReference type="ARBA" id="ARBA00023315"/>
    </source>
</evidence>
<evidence type="ECO:0000313" key="5">
    <source>
        <dbReference type="Proteomes" id="UP000650466"/>
    </source>
</evidence>
<evidence type="ECO:0000259" key="3">
    <source>
        <dbReference type="PROSITE" id="PS51186"/>
    </source>
</evidence>
<dbReference type="InterPro" id="IPR050832">
    <property type="entry name" value="Bact_Acetyltransf"/>
</dbReference>
<proteinExistence type="predicted"/>
<name>A0A926QMW5_9BACL</name>
<evidence type="ECO:0000256" key="1">
    <source>
        <dbReference type="ARBA" id="ARBA00022679"/>
    </source>
</evidence>
<dbReference type="InterPro" id="IPR016181">
    <property type="entry name" value="Acyl_CoA_acyltransferase"/>
</dbReference>
<dbReference type="CDD" id="cd04301">
    <property type="entry name" value="NAT_SF"/>
    <property type="match status" value="1"/>
</dbReference>
<dbReference type="EMBL" id="JACVVD010000013">
    <property type="protein sequence ID" value="MBD0383784.1"/>
    <property type="molecule type" value="Genomic_DNA"/>
</dbReference>
<dbReference type="Gene3D" id="3.40.630.30">
    <property type="match status" value="1"/>
</dbReference>
<protein>
    <submittedName>
        <fullName evidence="4">GNAT family N-acetyltransferase</fullName>
    </submittedName>
</protein>
<organism evidence="4 5">
    <name type="scientific">Paenibacillus sedimenti</name>
    <dbReference type="NCBI Taxonomy" id="2770274"/>
    <lineage>
        <taxon>Bacteria</taxon>
        <taxon>Bacillati</taxon>
        <taxon>Bacillota</taxon>
        <taxon>Bacilli</taxon>
        <taxon>Bacillales</taxon>
        <taxon>Paenibacillaceae</taxon>
        <taxon>Paenibacillus</taxon>
    </lineage>
</organism>
<dbReference type="RefSeq" id="WP_188177571.1">
    <property type="nucleotide sequence ID" value="NZ_JACVVD010000013.1"/>
</dbReference>
<comment type="caution">
    <text evidence="4">The sequence shown here is derived from an EMBL/GenBank/DDBJ whole genome shotgun (WGS) entry which is preliminary data.</text>
</comment>
<accession>A0A926QMW5</accession>
<keyword evidence="2" id="KW-0012">Acyltransferase</keyword>
<dbReference type="InterPro" id="IPR000182">
    <property type="entry name" value="GNAT_dom"/>
</dbReference>
<keyword evidence="1" id="KW-0808">Transferase</keyword>
<dbReference type="Pfam" id="PF00583">
    <property type="entry name" value="Acetyltransf_1"/>
    <property type="match status" value="1"/>
</dbReference>
<dbReference type="GO" id="GO:0016747">
    <property type="term" value="F:acyltransferase activity, transferring groups other than amino-acyl groups"/>
    <property type="evidence" value="ECO:0007669"/>
    <property type="project" value="InterPro"/>
</dbReference>
<keyword evidence="5" id="KW-1185">Reference proteome</keyword>
<dbReference type="PANTHER" id="PTHR43877">
    <property type="entry name" value="AMINOALKYLPHOSPHONATE N-ACETYLTRANSFERASE-RELATED-RELATED"/>
    <property type="match status" value="1"/>
</dbReference>
<gene>
    <name evidence="4" type="ORF">ICC18_27285</name>
</gene>
<feature type="domain" description="N-acetyltransferase" evidence="3">
    <location>
        <begin position="2"/>
        <end position="153"/>
    </location>
</feature>
<dbReference type="PROSITE" id="PS51186">
    <property type="entry name" value="GNAT"/>
    <property type="match status" value="1"/>
</dbReference>
<dbReference type="AlphaFoldDB" id="A0A926QMW5"/>
<sequence length="153" mass="17384">MIQIRRYSPLDHDDVWRIHLLVISEANVEPTHQHYHDILNIPEQYLHTGGEFLVGIGDNGVVFAMGGLKIISEGKAEIKRLRVHPSFQKKGYGQLILSKLELRAQELGIQHLILDTLSNQYGAQKLFEKNGYKQQGPAIIDGFNVVLYEKKLA</sequence>
<evidence type="ECO:0000313" key="4">
    <source>
        <dbReference type="EMBL" id="MBD0383784.1"/>
    </source>
</evidence>